<feature type="domain" description="DUF2828" evidence="1">
    <location>
        <begin position="16"/>
        <end position="94"/>
    </location>
</feature>
<dbReference type="EMBL" id="MN794232">
    <property type="protein sequence ID" value="QHJ74481.1"/>
    <property type="molecule type" value="Genomic_DNA"/>
</dbReference>
<feature type="domain" description="DUF2828" evidence="1">
    <location>
        <begin position="177"/>
        <end position="260"/>
    </location>
</feature>
<dbReference type="PANTHER" id="PTHR31373:SF27">
    <property type="entry name" value="TROVE DOMAIN-CONTAINING PROTEIN"/>
    <property type="match status" value="1"/>
</dbReference>
<dbReference type="Pfam" id="PF11443">
    <property type="entry name" value="DUF2828"/>
    <property type="match status" value="2"/>
</dbReference>
<organism evidence="3 4">
    <name type="scientific">Vibrio phage VH1_2019</name>
    <dbReference type="NCBI Taxonomy" id="2686307"/>
    <lineage>
        <taxon>Viruses</taxon>
        <taxon>Duplodnaviria</taxon>
        <taxon>Heunggongvirae</taxon>
        <taxon>Uroviricota</taxon>
        <taxon>Caudoviricetes</taxon>
        <taxon>Pantevenvirales</taxon>
        <taxon>Straboviridae</taxon>
        <taxon>Schizotequatrovirus</taxon>
        <taxon>Schizotequatrovirus KVP40</taxon>
    </lineage>
</organism>
<evidence type="ECO:0000259" key="1">
    <source>
        <dbReference type="Pfam" id="PF11443"/>
    </source>
</evidence>
<dbReference type="InterPro" id="IPR056690">
    <property type="entry name" value="DUF7788"/>
</dbReference>
<dbReference type="PIRSF" id="PIRSF015417">
    <property type="entry name" value="T31B5_30_vWA"/>
    <property type="match status" value="1"/>
</dbReference>
<dbReference type="PANTHER" id="PTHR31373">
    <property type="entry name" value="OS06G0652100 PROTEIN"/>
    <property type="match status" value="1"/>
</dbReference>
<name>A0A6B9SUK6_9CAUD</name>
<protein>
    <recommendedName>
        <fullName evidence="5">DUF2828 family protein</fullName>
    </recommendedName>
</protein>
<dbReference type="InterPro" id="IPR058580">
    <property type="entry name" value="DUF2828"/>
</dbReference>
<feature type="domain" description="DUF7788" evidence="2">
    <location>
        <begin position="272"/>
        <end position="460"/>
    </location>
</feature>
<dbReference type="Proteomes" id="UP000464957">
    <property type="component" value="Segment"/>
</dbReference>
<evidence type="ECO:0000313" key="4">
    <source>
        <dbReference type="Proteomes" id="UP000464957"/>
    </source>
</evidence>
<dbReference type="InterPro" id="IPR011205">
    <property type="entry name" value="UCP015417_vWA"/>
</dbReference>
<evidence type="ECO:0000313" key="3">
    <source>
        <dbReference type="EMBL" id="QHJ74481.1"/>
    </source>
</evidence>
<gene>
    <name evidence="3" type="ORF">VH12019_00154</name>
</gene>
<dbReference type="Gene3D" id="3.40.50.410">
    <property type="entry name" value="von Willebrand factor, type A domain"/>
    <property type="match status" value="1"/>
</dbReference>
<sequence length="479" mass="52754">MTSLFMNAMQSNDSRTANGAVTHSTSGNECLNLFFGIAAMRGNDQSKTLFGRAFAENPELATRILLWSRDVRGGAGERGTFRTLFTKLCNEQPDVARAVMSKIPELGRFDDLISAFGTRLEKDAITLWSNAIVNDKNSLAAKWFPRENSKNGHVFKRTIKSLGVTAKQWRKILALLSDTVEQKMCAQEWDAIDFGKLPSVASARYQQAFGRNASARYTSYIESLQKGEAKINAGALFPYDVVKSVSHGNASVANEQWKALPNYMEGSDERIIPVVDVSGSMSTPINAGTDRSGVTCKQVAMSLGIYVAERNEGIFKDQFISFSSDPHFHQLRGSSLKERLDNMNRSGEDMSTNIGKCFNVLLERAKRANLSQEEMPTKLLIMSDMEFDQANTGGGWYGRGERANFDAIKAMYARAGYEMPQLVFWNIRGRLGNVPVKAGEAGTALVSGCSPSILTSLLGGELEPVKIMLKTVGVDRYSF</sequence>
<dbReference type="InterPro" id="IPR036465">
    <property type="entry name" value="vWFA_dom_sf"/>
</dbReference>
<proteinExistence type="predicted"/>
<dbReference type="SUPFAM" id="SSF53300">
    <property type="entry name" value="vWA-like"/>
    <property type="match status" value="1"/>
</dbReference>
<reference evidence="3 4" key="1">
    <citation type="submission" date="2019-12" db="EMBL/GenBank/DDBJ databases">
        <authorList>
            <person name="Harris M."/>
            <person name="Ho T.C."/>
            <person name="Fruchtman H."/>
            <person name="Garin M."/>
            <person name="Kubatin V."/>
            <person name="Lu T."/>
            <person name="Xue L."/>
            <person name="Marr M.T."/>
        </authorList>
    </citation>
    <scope>NUCLEOTIDE SEQUENCE [LARGE SCALE GENOMIC DNA]</scope>
</reference>
<evidence type="ECO:0000259" key="2">
    <source>
        <dbReference type="Pfam" id="PF25043"/>
    </source>
</evidence>
<evidence type="ECO:0008006" key="5">
    <source>
        <dbReference type="Google" id="ProtNLM"/>
    </source>
</evidence>
<accession>A0A6B9SUK6</accession>
<dbReference type="Pfam" id="PF25043">
    <property type="entry name" value="DUF7788"/>
    <property type="match status" value="1"/>
</dbReference>